<feature type="chain" id="PRO_5008005889" description="Peptidase M14 domain-containing protein" evidence="2">
    <location>
        <begin position="32"/>
        <end position="938"/>
    </location>
</feature>
<accession>A0A172ZHE3</accession>
<dbReference type="Proteomes" id="UP000078148">
    <property type="component" value="Chromosome"/>
</dbReference>
<dbReference type="GO" id="GO:0006508">
    <property type="term" value="P:proteolysis"/>
    <property type="evidence" value="ECO:0007669"/>
    <property type="project" value="InterPro"/>
</dbReference>
<feature type="domain" description="Peptidase M14" evidence="3">
    <location>
        <begin position="186"/>
        <end position="502"/>
    </location>
</feature>
<dbReference type="SMART" id="SM00631">
    <property type="entry name" value="Zn_pept"/>
    <property type="match status" value="1"/>
</dbReference>
<dbReference type="RefSeq" id="WP_060535176.1">
    <property type="nucleotide sequence ID" value="NZ_CP013023.1"/>
</dbReference>
<dbReference type="STRING" id="1616788.AR543_14315"/>
<protein>
    <recommendedName>
        <fullName evidence="3">Peptidase M14 domain-containing protein</fullName>
    </recommendedName>
</protein>
<dbReference type="CDD" id="cd06244">
    <property type="entry name" value="M14-like"/>
    <property type="match status" value="1"/>
</dbReference>
<evidence type="ECO:0000313" key="5">
    <source>
        <dbReference type="Proteomes" id="UP000078148"/>
    </source>
</evidence>
<keyword evidence="5" id="KW-1185">Reference proteome</keyword>
<sequence>MTRKFNIPFYSALTLSISVLIGTAMPYNAMAQSAQSAQTITPMHPHQSAPGKSTAPTLNIQTLKLDKHTASMTQKRTFKAAFRLPQGVDPKKVTWTYGGKPLSEWKKYKNGKYEGAPFITASPVRLVNGQATAAITFDLPYGTENLSEPFLQRPLYKSLMGTFSLSATVNGKVIARTPVKLTPYESYHTYEELKPEIDAITAQAAHQNNRYIHTLSIGKSVEGRDIYMTIVARDKAVVEKYQTITHPAMMNDPAQLQKDIESGAFGDYQVPVWLNNIHPNEAPGVDSIVNYFKTAALAKEITYKTKTSDNQPNTVHMNMDDALNHVFFLLVYTDNPDGRVHLERTNAAYFDLNRDNSYQTQPETRSVTEQIAKWSPISFLDMHGFDKNFLIEPATPPHDPNIEYDLLIDHMVQQAKAMGEAGIANTKYDYYHIPYEEHRKTVENPGYVSKGTSSGWDDASAAYTAVFAMHHGAMGHTLEIPETNEDSTSALYYSAAAATHYVMENKQDLFLNQLKIYERGINNIDSRTVDPYLVNAKNKVIGRPRHGKDNFFPEYYVLPIDKALQKNPLETYRMIKHFLRNGVKVERSIEPVTTGGHTYPAGSFVVNMHQAEHGIANMVLYDGVDVSDYPSVAGEMVQDFPDLRGFSSYAVRDMGAFTGKTSAVTSVFVPAAQIPAHATYTVIRNTNNDAIQVVNHLLASGKKVTMLTSSQSGIEAGDFVAVTDDLKPLVSKYYIDTAAFQGSKPQGKVLKPSVVAALGESAYVLKNLGFKVTDNQQRADVLVNTFDSDKLVAGGKPYIAYGNMGMVNIKDWIPGFSFAGPTWERYEGVFRTDIKQDNPITASYDAQEYLYTLSGSYVTAVPKTAKVLAVISKQPDFYKGGWWPKHDQAKGKILAFTYKDKNKNVTVFANDLTSDAHSQHQFRLLANSVFHAAPGASE</sequence>
<dbReference type="KEGG" id="pbv:AR543_14315"/>
<gene>
    <name evidence="4" type="ORF">AR543_14315</name>
</gene>
<evidence type="ECO:0000313" key="4">
    <source>
        <dbReference type="EMBL" id="ANF97061.1"/>
    </source>
</evidence>
<evidence type="ECO:0000259" key="3">
    <source>
        <dbReference type="PROSITE" id="PS52035"/>
    </source>
</evidence>
<comment type="similarity">
    <text evidence="1">Belongs to the peptidase M14 family.</text>
</comment>
<dbReference type="GO" id="GO:0004181">
    <property type="term" value="F:metallocarboxypeptidase activity"/>
    <property type="evidence" value="ECO:0007669"/>
    <property type="project" value="InterPro"/>
</dbReference>
<dbReference type="OrthoDB" id="9758209at2"/>
<evidence type="ECO:0000256" key="2">
    <source>
        <dbReference type="SAM" id="SignalP"/>
    </source>
</evidence>
<dbReference type="EMBL" id="CP013023">
    <property type="protein sequence ID" value="ANF97061.1"/>
    <property type="molecule type" value="Genomic_DNA"/>
</dbReference>
<dbReference type="InterPro" id="IPR000834">
    <property type="entry name" value="Peptidase_M14"/>
</dbReference>
<dbReference type="SUPFAM" id="SSF53187">
    <property type="entry name" value="Zn-dependent exopeptidases"/>
    <property type="match status" value="1"/>
</dbReference>
<feature type="active site" description="Proton donor/acceptor" evidence="1">
    <location>
        <position position="479"/>
    </location>
</feature>
<evidence type="ECO:0000256" key="1">
    <source>
        <dbReference type="PROSITE-ProRule" id="PRU01379"/>
    </source>
</evidence>
<dbReference type="GO" id="GO:0008270">
    <property type="term" value="F:zinc ion binding"/>
    <property type="evidence" value="ECO:0007669"/>
    <property type="project" value="InterPro"/>
</dbReference>
<reference evidence="4 5" key="2">
    <citation type="journal article" date="2016" name="Int. J. Syst. Evol. Microbiol.">
        <title>Paenibacillus bovis sp. nov., isolated from raw yak (Bos grunniens) milk.</title>
        <authorList>
            <person name="Gao C."/>
            <person name="Han J."/>
            <person name="Liu Z."/>
            <person name="Xu X."/>
            <person name="Hang F."/>
            <person name="Wu Z."/>
        </authorList>
    </citation>
    <scope>NUCLEOTIDE SEQUENCE [LARGE SCALE GENOMIC DNA]</scope>
    <source>
        <strain evidence="4 5">BD3526</strain>
    </source>
</reference>
<dbReference type="AlphaFoldDB" id="A0A172ZHE3"/>
<dbReference type="Gene3D" id="3.40.630.10">
    <property type="entry name" value="Zn peptidases"/>
    <property type="match status" value="1"/>
</dbReference>
<name>A0A172ZHE3_9BACL</name>
<keyword evidence="2" id="KW-0732">Signal</keyword>
<reference evidence="5" key="1">
    <citation type="submission" date="2015-10" db="EMBL/GenBank/DDBJ databases">
        <title>Genome of Paenibacillus bovis sp. nov.</title>
        <authorList>
            <person name="Wu Z."/>
            <person name="Gao C."/>
            <person name="Liu Z."/>
            <person name="Zheng H."/>
        </authorList>
    </citation>
    <scope>NUCLEOTIDE SEQUENCE [LARGE SCALE GENOMIC DNA]</scope>
    <source>
        <strain evidence="5">BD3526</strain>
    </source>
</reference>
<organism evidence="4 5">
    <name type="scientific">Paenibacillus bovis</name>
    <dbReference type="NCBI Taxonomy" id="1616788"/>
    <lineage>
        <taxon>Bacteria</taxon>
        <taxon>Bacillati</taxon>
        <taxon>Bacillota</taxon>
        <taxon>Bacilli</taxon>
        <taxon>Bacillales</taxon>
        <taxon>Paenibacillaceae</taxon>
        <taxon>Paenibacillus</taxon>
    </lineage>
</organism>
<dbReference type="PROSITE" id="PS52035">
    <property type="entry name" value="PEPTIDASE_M14"/>
    <property type="match status" value="1"/>
</dbReference>
<feature type="signal peptide" evidence="2">
    <location>
        <begin position="1"/>
        <end position="31"/>
    </location>
</feature>
<proteinExistence type="inferred from homology"/>